<dbReference type="RefSeq" id="WP_344095337.1">
    <property type="nucleotide sequence ID" value="NZ_BAAAHB010000084.1"/>
</dbReference>
<keyword evidence="3" id="KW-0560">Oxidoreductase</keyword>
<evidence type="ECO:0000256" key="2">
    <source>
        <dbReference type="ARBA" id="ARBA00010617"/>
    </source>
</evidence>
<dbReference type="InterPro" id="IPR036396">
    <property type="entry name" value="Cyt_P450_sf"/>
</dbReference>
<comment type="similarity">
    <text evidence="2 3">Belongs to the cytochrome P450 family.</text>
</comment>
<dbReference type="InterPro" id="IPR017972">
    <property type="entry name" value="Cyt_P450_CS"/>
</dbReference>
<evidence type="ECO:0000256" key="3">
    <source>
        <dbReference type="RuleBase" id="RU000461"/>
    </source>
</evidence>
<dbReference type="EMBL" id="BAAAHB010000084">
    <property type="protein sequence ID" value="GAA0484641.1"/>
    <property type="molecule type" value="Genomic_DNA"/>
</dbReference>
<dbReference type="Gene3D" id="1.10.630.10">
    <property type="entry name" value="Cytochrome P450"/>
    <property type="match status" value="1"/>
</dbReference>
<keyword evidence="3" id="KW-0479">Metal-binding</keyword>
<dbReference type="InterPro" id="IPR001128">
    <property type="entry name" value="Cyt_P450"/>
</dbReference>
<keyword evidence="3" id="KW-0408">Iron</keyword>
<dbReference type="Pfam" id="PF00067">
    <property type="entry name" value="p450"/>
    <property type="match status" value="2"/>
</dbReference>
<sequence>MLTTFSSGTVPGALPFVGHTPQLLRRPIPFLASLPDIGGLVEIKLERRRVFGPCRPGLPHLILADDRTFNKGGGPAFEFAEILEERLAGCTHEHHRRQRRLVQQVSRPAQVERYGPVVEEETVALMETWQGGQEFDLFPVLLDFTARVVTRMLFSSRADPTASDQVQRLFASMMSQGDTGWRTGPSRVLQRVTRLGARERYRIAADFQDTLDRAVSGYPRTGRGDVDMMSALALDRNGDSGLSRGELRSQAVTMLAAGAHSPATTLTWAFYLLSQRPESEGRLRDEADSVLGGRPARWGDLPSLRFTERGLMETLRLYPPVWIFFRKTSVEVPLINGCIPRRLRDDQPLDDAPARRRVRRPWGLRPRPMAPGRCTAAARRAFTAFGDGPRRCIGEAFGLAQLTLVLASITGQWRLASVPDARILPHARAVNVPPRYLPVRLSRRHRKS</sequence>
<protein>
    <submittedName>
        <fullName evidence="4">Cytochrome P450</fullName>
    </submittedName>
</protein>
<comment type="cofactor">
    <cofactor evidence="1">
        <name>heme</name>
        <dbReference type="ChEBI" id="CHEBI:30413"/>
    </cofactor>
</comment>
<name>A0ABP3KQB7_9ACTN</name>
<reference evidence="5" key="1">
    <citation type="journal article" date="2019" name="Int. J. Syst. Evol. Microbiol.">
        <title>The Global Catalogue of Microorganisms (GCM) 10K type strain sequencing project: providing services to taxonomists for standard genome sequencing and annotation.</title>
        <authorList>
            <consortium name="The Broad Institute Genomics Platform"/>
            <consortium name="The Broad Institute Genome Sequencing Center for Infectious Disease"/>
            <person name="Wu L."/>
            <person name="Ma J."/>
        </authorList>
    </citation>
    <scope>NUCLEOTIDE SEQUENCE [LARGE SCALE GENOMIC DNA]</scope>
    <source>
        <strain evidence="5">JCM 10649</strain>
    </source>
</reference>
<keyword evidence="5" id="KW-1185">Reference proteome</keyword>
<evidence type="ECO:0000313" key="4">
    <source>
        <dbReference type="EMBL" id="GAA0484641.1"/>
    </source>
</evidence>
<dbReference type="PANTHER" id="PTHR24305:SF166">
    <property type="entry name" value="CYTOCHROME P450 12A4, MITOCHONDRIAL-RELATED"/>
    <property type="match status" value="1"/>
</dbReference>
<proteinExistence type="inferred from homology"/>
<accession>A0ABP3KQB7</accession>
<comment type="caution">
    <text evidence="4">The sequence shown here is derived from an EMBL/GenBank/DDBJ whole genome shotgun (WGS) entry which is preliminary data.</text>
</comment>
<evidence type="ECO:0000256" key="1">
    <source>
        <dbReference type="ARBA" id="ARBA00001971"/>
    </source>
</evidence>
<organism evidence="4 5">
    <name type="scientific">Streptomyces stramineus</name>
    <dbReference type="NCBI Taxonomy" id="173861"/>
    <lineage>
        <taxon>Bacteria</taxon>
        <taxon>Bacillati</taxon>
        <taxon>Actinomycetota</taxon>
        <taxon>Actinomycetes</taxon>
        <taxon>Kitasatosporales</taxon>
        <taxon>Streptomycetaceae</taxon>
        <taxon>Streptomyces</taxon>
    </lineage>
</organism>
<evidence type="ECO:0000313" key="5">
    <source>
        <dbReference type="Proteomes" id="UP001499895"/>
    </source>
</evidence>
<keyword evidence="3" id="KW-0349">Heme</keyword>
<dbReference type="PANTHER" id="PTHR24305">
    <property type="entry name" value="CYTOCHROME P450"/>
    <property type="match status" value="1"/>
</dbReference>
<dbReference type="InterPro" id="IPR050121">
    <property type="entry name" value="Cytochrome_P450_monoxygenase"/>
</dbReference>
<dbReference type="PRINTS" id="PR00385">
    <property type="entry name" value="P450"/>
</dbReference>
<dbReference type="InterPro" id="IPR002401">
    <property type="entry name" value="Cyt_P450_E_grp-I"/>
</dbReference>
<dbReference type="PRINTS" id="PR00463">
    <property type="entry name" value="EP450I"/>
</dbReference>
<gene>
    <name evidence="4" type="ORF">GCM10009544_52890</name>
</gene>
<dbReference type="PROSITE" id="PS00086">
    <property type="entry name" value="CYTOCHROME_P450"/>
    <property type="match status" value="1"/>
</dbReference>
<dbReference type="SUPFAM" id="SSF48264">
    <property type="entry name" value="Cytochrome P450"/>
    <property type="match status" value="1"/>
</dbReference>
<keyword evidence="3" id="KW-0503">Monooxygenase</keyword>
<dbReference type="Proteomes" id="UP001499895">
    <property type="component" value="Unassembled WGS sequence"/>
</dbReference>